<dbReference type="KEGG" id="cyj:Cyan7822_6423"/>
<reference evidence="2" key="1">
    <citation type="journal article" date="2011" name="MBio">
        <title>Novel metabolic attributes of the genus Cyanothece, comprising a group of unicellular nitrogen-fixing Cyanobacteria.</title>
        <authorList>
            <person name="Bandyopadhyay A."/>
            <person name="Elvitigala T."/>
            <person name="Welsh E."/>
            <person name="Stockel J."/>
            <person name="Liberton M."/>
            <person name="Min H."/>
            <person name="Sherman L.A."/>
            <person name="Pakrasi H.B."/>
        </authorList>
    </citation>
    <scope>NUCLEOTIDE SEQUENCE [LARGE SCALE GENOMIC DNA]</scope>
    <source>
        <strain evidence="2">PCC 7822</strain>
        <plasmid evidence="2">Cy782202</plasmid>
    </source>
</reference>
<keyword evidence="2" id="KW-1185">Reference proteome</keyword>
<protein>
    <submittedName>
        <fullName evidence="1">Uncharacterized protein</fullName>
    </submittedName>
</protein>
<evidence type="ECO:0000313" key="1">
    <source>
        <dbReference type="EMBL" id="ADN18207.1"/>
    </source>
</evidence>
<keyword evidence="1" id="KW-0614">Plasmid</keyword>
<dbReference type="AlphaFoldDB" id="E0UMM7"/>
<sequence length="223" mass="25620">MLQYSPFPYSSISPDNPLKHIFIAQCYTPLINPTFALTHYADLLLSKCSDAETQQLTERIKQQVKEIDLVVKRFLLFIDQPPQWEQLSNASPNQIIREVLQILNGCWPSNLKICSDFDECLDKPLSIPVYLLEALSFHLLSSSLESLSIDLQSDFNFEPFVHISTQFGQDKWLLIIEDNSRSKRLHSLAIEQFLVQAGGEINFFSFTEKPQFILSFPITSVFD</sequence>
<dbReference type="RefSeq" id="WP_013334953.1">
    <property type="nucleotide sequence ID" value="NC_014534.1"/>
</dbReference>
<organism evidence="1 2">
    <name type="scientific">Gloeothece verrucosa (strain PCC 7822)</name>
    <name type="common">Cyanothece sp. (strain PCC 7822)</name>
    <dbReference type="NCBI Taxonomy" id="497965"/>
    <lineage>
        <taxon>Bacteria</taxon>
        <taxon>Bacillati</taxon>
        <taxon>Cyanobacteriota</taxon>
        <taxon>Cyanophyceae</taxon>
        <taxon>Oscillatoriophycideae</taxon>
        <taxon>Chroococcales</taxon>
        <taxon>Aphanothecaceae</taxon>
        <taxon>Gloeothece</taxon>
        <taxon>Gloeothece verrucosa</taxon>
    </lineage>
</organism>
<dbReference type="EMBL" id="CP002200">
    <property type="protein sequence ID" value="ADN18207.1"/>
    <property type="molecule type" value="Genomic_DNA"/>
</dbReference>
<name>E0UMM7_GLOV7</name>
<dbReference type="Proteomes" id="UP000008206">
    <property type="component" value="Plasmid Cy782202"/>
</dbReference>
<proteinExistence type="predicted"/>
<gene>
    <name evidence="1" type="ordered locus">Cyan7822_6423</name>
</gene>
<evidence type="ECO:0000313" key="2">
    <source>
        <dbReference type="Proteomes" id="UP000008206"/>
    </source>
</evidence>
<geneLocation type="plasmid" evidence="1 2">
    <name>Cy782202</name>
</geneLocation>
<dbReference type="HOGENOM" id="CLU_1238537_0_0_3"/>
<accession>E0UMM7</accession>